<evidence type="ECO:0000256" key="3">
    <source>
        <dbReference type="ARBA" id="ARBA00022525"/>
    </source>
</evidence>
<evidence type="ECO:0000313" key="6">
    <source>
        <dbReference type="EMBL" id="KAL3661142.1"/>
    </source>
</evidence>
<dbReference type="GO" id="GO:0005576">
    <property type="term" value="C:extracellular region"/>
    <property type="evidence" value="ECO:0007669"/>
    <property type="project" value="UniProtKB-SubCell"/>
</dbReference>
<evidence type="ECO:0000256" key="5">
    <source>
        <dbReference type="RuleBase" id="RU367124"/>
    </source>
</evidence>
<dbReference type="InterPro" id="IPR031825">
    <property type="entry name" value="RXLR"/>
</dbReference>
<proteinExistence type="inferred from homology"/>
<dbReference type="Pfam" id="PF16810">
    <property type="entry name" value="RXLR"/>
    <property type="match status" value="1"/>
</dbReference>
<gene>
    <name evidence="6" type="ORF">V7S43_013751</name>
</gene>
<organism evidence="6 7">
    <name type="scientific">Phytophthora oleae</name>
    <dbReference type="NCBI Taxonomy" id="2107226"/>
    <lineage>
        <taxon>Eukaryota</taxon>
        <taxon>Sar</taxon>
        <taxon>Stramenopiles</taxon>
        <taxon>Oomycota</taxon>
        <taxon>Peronosporomycetes</taxon>
        <taxon>Peronosporales</taxon>
        <taxon>Peronosporaceae</taxon>
        <taxon>Phytophthora</taxon>
    </lineage>
</organism>
<keyword evidence="4 5" id="KW-0732">Signal</keyword>
<dbReference type="AlphaFoldDB" id="A0ABD3F2V6"/>
<feature type="signal peptide" evidence="5">
    <location>
        <begin position="1"/>
        <end position="19"/>
    </location>
</feature>
<dbReference type="Proteomes" id="UP001632037">
    <property type="component" value="Unassembled WGS sequence"/>
</dbReference>
<accession>A0ABD3F2V6</accession>
<evidence type="ECO:0000256" key="2">
    <source>
        <dbReference type="ARBA" id="ARBA00010400"/>
    </source>
</evidence>
<protein>
    <recommendedName>
        <fullName evidence="5">RxLR effector protein</fullName>
    </recommendedName>
</protein>
<evidence type="ECO:0000256" key="1">
    <source>
        <dbReference type="ARBA" id="ARBA00004613"/>
    </source>
</evidence>
<comment type="similarity">
    <text evidence="2 5">Belongs to the RxLR effector family.</text>
</comment>
<comment type="caution">
    <text evidence="6">The sequence shown here is derived from an EMBL/GenBank/DDBJ whole genome shotgun (WGS) entry which is preliminary data.</text>
</comment>
<sequence length="147" mass="16112">MRLRLLLVIATAIFACCDAAASGSSPTKLSISNSADSLQTGGAGEIVGKRILRGSNAKNNGHFTDEDVEEEERALPNLSKLDDEANVKFLIGMFQNWDDIGVRGIIAFIKKEAISLDELLPMFTFYQQYRQLGPDEFAKLMTKVTAP</sequence>
<feature type="chain" id="PRO_5044531775" description="RxLR effector protein" evidence="5">
    <location>
        <begin position="20"/>
        <end position="147"/>
    </location>
</feature>
<evidence type="ECO:0000256" key="4">
    <source>
        <dbReference type="ARBA" id="ARBA00022729"/>
    </source>
</evidence>
<keyword evidence="7" id="KW-1185">Reference proteome</keyword>
<dbReference type="EMBL" id="JBIMZQ010000037">
    <property type="protein sequence ID" value="KAL3661142.1"/>
    <property type="molecule type" value="Genomic_DNA"/>
</dbReference>
<comment type="function">
    <text evidence="5">Effector that suppresses plant defense responses during pathogen infection.</text>
</comment>
<reference evidence="6 7" key="1">
    <citation type="submission" date="2024-09" db="EMBL/GenBank/DDBJ databases">
        <title>Genome sequencing and assembly of Phytophthora oleae, isolate VK10A, causative agent of rot of olive drupes.</title>
        <authorList>
            <person name="Conti Taguali S."/>
            <person name="Riolo M."/>
            <person name="La Spada F."/>
            <person name="Cacciola S.O."/>
            <person name="Dionisio G."/>
        </authorList>
    </citation>
    <scope>NUCLEOTIDE SEQUENCE [LARGE SCALE GENOMIC DNA]</scope>
    <source>
        <strain evidence="6 7">VK10A</strain>
    </source>
</reference>
<comment type="subcellular location">
    <subcellularLocation>
        <location evidence="1 5">Secreted</location>
    </subcellularLocation>
</comment>
<dbReference type="PROSITE" id="PS51257">
    <property type="entry name" value="PROKAR_LIPOPROTEIN"/>
    <property type="match status" value="1"/>
</dbReference>
<comment type="domain">
    <text evidence="5">The RxLR-dEER motif acts to carry the protein into the host cell cytoplasm through binding to cell surface phosphatidylinositol-3-phosphate.</text>
</comment>
<evidence type="ECO:0000313" key="7">
    <source>
        <dbReference type="Proteomes" id="UP001632037"/>
    </source>
</evidence>
<name>A0ABD3F2V6_9STRA</name>
<keyword evidence="3 5" id="KW-0964">Secreted</keyword>